<sequence length="1097" mass="121931">MFGWIFKGCMEVIHSIQPQLNKQISSSISKYYQQDETMRDIWVFPFLFLFLLSFLIISRPLASAAAAVLTTSSQHYPSHINECDALLQFSSSFTVTRDASYEHCDDWSNITSYPKTALWKNGTDCCSWAGVTCHPMAAHRVIGLDLSCSQLKGTLHSNSTLFLLPSLRRLNLAGNDFYGSQGISPKFGIFTRMAHLNLSHSNFFGPIPLEIFHLSRLSTLDLSGRFWDLTIEDDRSFRWLIHNLTQLRELILDGTDMSRVSPTSLANFSSSSLTSLSLRGCRLGGIVPIDIFHLPNLCSLFLSSNHNLRGTLPQTKNWTSPLVFLDLSRTEFDGSVPASVGNLTSMTILDFSEAQFAGPIPPTLGNLVHLTHLDLHHNNFSGTMDFEMFARLKNIQYLFLTENSYLNMLLQSDGNCSFPVLQNLDLSTCRLTKFPYFLSSSAELKGLVLSRNMISGGIPEWFWRVGRDTLTNLDLSNNNFNGPLPDPPPSIVDFDASSNNFSGEILSSICQASSLEYLDLSNNRLNGTIPRCLGDLKSLSLLVASNNSLTGEIPSSVCQMGNLSRLFELDLSYNMLQGPLPQSLANCTSLQILFVNHNAISDTFPRWLNAVYGVRTVDLQSNRFHGAIEIPLPPQISYLSLSNNEFSGQLPINFFLNSTASFVDLASNSFKGPLPIPSPSIGYYSVSKNEFSGGIPYQLCNATRLLIITLSNNLLTGTIPHCLMNFTDLLSVLDLQANQVVGQMPEIISPGNNSIKTIRLGQNQLKGTLPRSLTCCKNLQVLDLGENELEGHFPYWLDTLPNLQVLILRSNKFHSSVDSSKRTSNPFPQLHILDLSNNSFSGQLPAEYIANLIAMKNEEKGGLRYMGGFSYEDTITVFVKGTELVLVKIMTVFTTIDFSRNFFEGEIPEAIGDLKALKGLNFSHNNLTGSIPSSVGKLTNLEWLDLSSNKLDGEIPRGIADLTSLTTLNLSYNQLVGPIPRGPQMDTFNHSFDGNPSLCGPPLSDTCDTSKQSPPHSTFPEEEEEEEEEGHWIEWRAMAMGSGCGLILGISVGYIMLEFGRPRWLVRMVERKKRRKTNRLNRNAAPRNPARRSTRGQ</sequence>
<organism evidence="15 16">
    <name type="scientific">Punica granatum</name>
    <name type="common">Pomegranate</name>
    <dbReference type="NCBI Taxonomy" id="22663"/>
    <lineage>
        <taxon>Eukaryota</taxon>
        <taxon>Viridiplantae</taxon>
        <taxon>Streptophyta</taxon>
        <taxon>Embryophyta</taxon>
        <taxon>Tracheophyta</taxon>
        <taxon>Spermatophyta</taxon>
        <taxon>Magnoliopsida</taxon>
        <taxon>eudicotyledons</taxon>
        <taxon>Gunneridae</taxon>
        <taxon>Pentapetalae</taxon>
        <taxon>rosids</taxon>
        <taxon>malvids</taxon>
        <taxon>Myrtales</taxon>
        <taxon>Lythraceae</taxon>
        <taxon>Punica</taxon>
    </lineage>
</organism>
<protein>
    <submittedName>
        <fullName evidence="16">Receptor-like protein 9DC3</fullName>
    </submittedName>
</protein>
<evidence type="ECO:0000256" key="12">
    <source>
        <dbReference type="SAM" id="MobiDB-lite"/>
    </source>
</evidence>
<keyword evidence="10" id="KW-0675">Receptor</keyword>
<comment type="subcellular location">
    <subcellularLocation>
        <location evidence="1">Cell membrane</location>
        <topology evidence="1">Single-pass type I membrane protein</topology>
    </subcellularLocation>
</comment>
<dbReference type="InterPro" id="IPR001611">
    <property type="entry name" value="Leu-rich_rpt"/>
</dbReference>
<dbReference type="OrthoDB" id="442066at2759"/>
<keyword evidence="6" id="KW-0732">Signal</keyword>
<evidence type="ECO:0000256" key="8">
    <source>
        <dbReference type="ARBA" id="ARBA00022989"/>
    </source>
</evidence>
<evidence type="ECO:0000256" key="11">
    <source>
        <dbReference type="ARBA" id="ARBA00023180"/>
    </source>
</evidence>
<evidence type="ECO:0000256" key="2">
    <source>
        <dbReference type="ARBA" id="ARBA00009592"/>
    </source>
</evidence>
<dbReference type="FunFam" id="3.80.10.10:FF:000111">
    <property type="entry name" value="LRR receptor-like serine/threonine-protein kinase ERECTA"/>
    <property type="match status" value="1"/>
</dbReference>
<keyword evidence="8 13" id="KW-1133">Transmembrane helix</keyword>
<keyword evidence="7" id="KW-0677">Repeat</keyword>
<feature type="region of interest" description="Disordered" evidence="12">
    <location>
        <begin position="1075"/>
        <end position="1097"/>
    </location>
</feature>
<feature type="region of interest" description="Disordered" evidence="12">
    <location>
        <begin position="991"/>
        <end position="1030"/>
    </location>
</feature>
<evidence type="ECO:0000256" key="3">
    <source>
        <dbReference type="ARBA" id="ARBA00022475"/>
    </source>
</evidence>
<dbReference type="Pfam" id="PF08263">
    <property type="entry name" value="LRRNT_2"/>
    <property type="match status" value="1"/>
</dbReference>
<evidence type="ECO:0000259" key="14">
    <source>
        <dbReference type="Pfam" id="PF08263"/>
    </source>
</evidence>
<dbReference type="PANTHER" id="PTHR48061">
    <property type="entry name" value="LEUCINE-RICH REPEAT RECEPTOR PROTEIN KINASE EMS1-LIKE-RELATED"/>
    <property type="match status" value="1"/>
</dbReference>
<feature type="compositionally biased region" description="Acidic residues" evidence="12">
    <location>
        <begin position="1020"/>
        <end position="1029"/>
    </location>
</feature>
<feature type="transmembrane region" description="Helical" evidence="13">
    <location>
        <begin position="41"/>
        <end position="62"/>
    </location>
</feature>
<dbReference type="Gene3D" id="3.80.10.10">
    <property type="entry name" value="Ribonuclease Inhibitor"/>
    <property type="match status" value="5"/>
</dbReference>
<evidence type="ECO:0000313" key="16">
    <source>
        <dbReference type="RefSeq" id="XP_031403712.1"/>
    </source>
</evidence>
<dbReference type="Pfam" id="PF00560">
    <property type="entry name" value="LRR_1"/>
    <property type="match status" value="7"/>
</dbReference>
<evidence type="ECO:0000256" key="9">
    <source>
        <dbReference type="ARBA" id="ARBA00023136"/>
    </source>
</evidence>
<keyword evidence="5 13" id="KW-0812">Transmembrane</keyword>
<name>A0A6P8E1G0_PUNGR</name>
<dbReference type="FunFam" id="3.80.10.10:FF:000095">
    <property type="entry name" value="LRR receptor-like serine/threonine-protein kinase GSO1"/>
    <property type="match status" value="2"/>
</dbReference>
<evidence type="ECO:0000256" key="1">
    <source>
        <dbReference type="ARBA" id="ARBA00004251"/>
    </source>
</evidence>
<keyword evidence="9 13" id="KW-0472">Membrane</keyword>
<dbReference type="GeneID" id="116213046"/>
<dbReference type="FunFam" id="3.80.10.10:FF:000383">
    <property type="entry name" value="Leucine-rich repeat receptor protein kinase EMS1"/>
    <property type="match status" value="1"/>
</dbReference>
<dbReference type="InterPro" id="IPR013210">
    <property type="entry name" value="LRR_N_plant-typ"/>
</dbReference>
<accession>A0A6P8E1G0</accession>
<feature type="compositionally biased region" description="Polar residues" evidence="12">
    <location>
        <begin position="1006"/>
        <end position="1016"/>
    </location>
</feature>
<dbReference type="GO" id="GO:0005886">
    <property type="term" value="C:plasma membrane"/>
    <property type="evidence" value="ECO:0007669"/>
    <property type="project" value="UniProtKB-SubCell"/>
</dbReference>
<comment type="similarity">
    <text evidence="2">Belongs to the RLP family.</text>
</comment>
<evidence type="ECO:0000256" key="4">
    <source>
        <dbReference type="ARBA" id="ARBA00022614"/>
    </source>
</evidence>
<dbReference type="RefSeq" id="XP_031403712.1">
    <property type="nucleotide sequence ID" value="XM_031547852.1"/>
</dbReference>
<dbReference type="InterPro" id="IPR046956">
    <property type="entry name" value="RLP23-like"/>
</dbReference>
<gene>
    <name evidence="16" type="primary">LOC116213046</name>
</gene>
<dbReference type="Pfam" id="PF13855">
    <property type="entry name" value="LRR_8"/>
    <property type="match status" value="2"/>
</dbReference>
<evidence type="ECO:0000256" key="10">
    <source>
        <dbReference type="ARBA" id="ARBA00023170"/>
    </source>
</evidence>
<proteinExistence type="inferred from homology"/>
<dbReference type="SMART" id="SM00369">
    <property type="entry name" value="LRR_TYP"/>
    <property type="match status" value="10"/>
</dbReference>
<keyword evidence="4" id="KW-0433">Leucine-rich repeat</keyword>
<evidence type="ECO:0000256" key="13">
    <source>
        <dbReference type="SAM" id="Phobius"/>
    </source>
</evidence>
<keyword evidence="3" id="KW-1003">Cell membrane</keyword>
<evidence type="ECO:0000256" key="6">
    <source>
        <dbReference type="ARBA" id="ARBA00022729"/>
    </source>
</evidence>
<evidence type="ECO:0000313" key="15">
    <source>
        <dbReference type="Proteomes" id="UP000515151"/>
    </source>
</evidence>
<evidence type="ECO:0000256" key="7">
    <source>
        <dbReference type="ARBA" id="ARBA00022737"/>
    </source>
</evidence>
<reference evidence="15" key="1">
    <citation type="journal article" date="2020" name="Plant Biotechnol. J.">
        <title>The pomegranate (Punica granatum L.) draft genome dissects genetic divergence between soft- and hard-seeded cultivars.</title>
        <authorList>
            <person name="Luo X."/>
            <person name="Li H."/>
            <person name="Wu Z."/>
            <person name="Yao W."/>
            <person name="Zhao P."/>
            <person name="Cao D."/>
            <person name="Yu H."/>
            <person name="Li K."/>
            <person name="Poudel K."/>
            <person name="Zhao D."/>
            <person name="Zhang F."/>
            <person name="Xia X."/>
            <person name="Chen L."/>
            <person name="Wang Q."/>
            <person name="Jing D."/>
            <person name="Cao S."/>
        </authorList>
    </citation>
    <scope>NUCLEOTIDE SEQUENCE [LARGE SCALE GENOMIC DNA]</scope>
    <source>
        <strain evidence="15">cv. Tunisia</strain>
    </source>
</reference>
<dbReference type="InterPro" id="IPR003591">
    <property type="entry name" value="Leu-rich_rpt_typical-subtyp"/>
</dbReference>
<evidence type="ECO:0000256" key="5">
    <source>
        <dbReference type="ARBA" id="ARBA00022692"/>
    </source>
</evidence>
<dbReference type="SUPFAM" id="SSF52047">
    <property type="entry name" value="RNI-like"/>
    <property type="match status" value="1"/>
</dbReference>
<keyword evidence="15" id="KW-1185">Reference proteome</keyword>
<feature type="domain" description="Leucine-rich repeat-containing N-terminal plant-type" evidence="14">
    <location>
        <begin position="82"/>
        <end position="133"/>
    </location>
</feature>
<dbReference type="PRINTS" id="PR00019">
    <property type="entry name" value="LEURICHRPT"/>
</dbReference>
<dbReference type="InterPro" id="IPR032675">
    <property type="entry name" value="LRR_dom_sf"/>
</dbReference>
<keyword evidence="11" id="KW-0325">Glycoprotein</keyword>
<dbReference type="PANTHER" id="PTHR48061:SF46">
    <property type="entry name" value="LEUCINE-RICH REPEAT-CONTAINING N-TERMINAL PLANT-TYPE DOMAIN-CONTAINING PROTEIN"/>
    <property type="match status" value="1"/>
</dbReference>
<dbReference type="AlphaFoldDB" id="A0A6P8E1G0"/>
<dbReference type="SUPFAM" id="SSF52058">
    <property type="entry name" value="L domain-like"/>
    <property type="match status" value="2"/>
</dbReference>
<dbReference type="Proteomes" id="UP000515151">
    <property type="component" value="Chromosome 7"/>
</dbReference>
<reference evidence="16" key="2">
    <citation type="submission" date="2025-08" db="UniProtKB">
        <authorList>
            <consortium name="RefSeq"/>
        </authorList>
    </citation>
    <scope>IDENTIFICATION</scope>
    <source>
        <tissue evidence="16">Leaf</tissue>
    </source>
</reference>